<accession>A0A6G1D2P8</accession>
<gene>
    <name evidence="2" type="ORF">E2562_009030</name>
</gene>
<evidence type="ECO:0000256" key="1">
    <source>
        <dbReference type="SAM" id="MobiDB-lite"/>
    </source>
</evidence>
<sequence>MKSMLSEPVKDTKVGLNMAKPANKASASKPATVHFRSFVLHKLLFPDVLASTWEVVKWLRVVAAAERAELDEKHSALAKERQRLEEGH</sequence>
<dbReference type="EMBL" id="SPHZ02000007">
    <property type="protein sequence ID" value="KAF0906013.1"/>
    <property type="molecule type" value="Genomic_DNA"/>
</dbReference>
<proteinExistence type="predicted"/>
<protein>
    <submittedName>
        <fullName evidence="2">Uncharacterized protein</fullName>
    </submittedName>
</protein>
<reference evidence="2 3" key="1">
    <citation type="submission" date="2019-11" db="EMBL/GenBank/DDBJ databases">
        <title>Whole genome sequence of Oryza granulata.</title>
        <authorList>
            <person name="Li W."/>
        </authorList>
    </citation>
    <scope>NUCLEOTIDE SEQUENCE [LARGE SCALE GENOMIC DNA]</scope>
    <source>
        <strain evidence="3">cv. Menghai</strain>
        <tissue evidence="2">Leaf</tissue>
    </source>
</reference>
<dbReference type="AlphaFoldDB" id="A0A6G1D2P8"/>
<evidence type="ECO:0000313" key="3">
    <source>
        <dbReference type="Proteomes" id="UP000479710"/>
    </source>
</evidence>
<name>A0A6G1D2P8_9ORYZ</name>
<feature type="region of interest" description="Disordered" evidence="1">
    <location>
        <begin position="1"/>
        <end position="26"/>
    </location>
</feature>
<dbReference type="Proteomes" id="UP000479710">
    <property type="component" value="Unassembled WGS sequence"/>
</dbReference>
<comment type="caution">
    <text evidence="2">The sequence shown here is derived from an EMBL/GenBank/DDBJ whole genome shotgun (WGS) entry which is preliminary data.</text>
</comment>
<evidence type="ECO:0000313" key="2">
    <source>
        <dbReference type="EMBL" id="KAF0906013.1"/>
    </source>
</evidence>
<keyword evidence="3" id="KW-1185">Reference proteome</keyword>
<organism evidence="2 3">
    <name type="scientific">Oryza meyeriana var. granulata</name>
    <dbReference type="NCBI Taxonomy" id="110450"/>
    <lineage>
        <taxon>Eukaryota</taxon>
        <taxon>Viridiplantae</taxon>
        <taxon>Streptophyta</taxon>
        <taxon>Embryophyta</taxon>
        <taxon>Tracheophyta</taxon>
        <taxon>Spermatophyta</taxon>
        <taxon>Magnoliopsida</taxon>
        <taxon>Liliopsida</taxon>
        <taxon>Poales</taxon>
        <taxon>Poaceae</taxon>
        <taxon>BOP clade</taxon>
        <taxon>Oryzoideae</taxon>
        <taxon>Oryzeae</taxon>
        <taxon>Oryzinae</taxon>
        <taxon>Oryza</taxon>
        <taxon>Oryza meyeriana</taxon>
    </lineage>
</organism>